<dbReference type="AlphaFoldDB" id="A0A4R2C358"/>
<dbReference type="Proteomes" id="UP000295351">
    <property type="component" value="Unassembled WGS sequence"/>
</dbReference>
<dbReference type="InterPro" id="IPR001387">
    <property type="entry name" value="Cro/C1-type_HTH"/>
</dbReference>
<evidence type="ECO:0000313" key="1">
    <source>
        <dbReference type="EMBL" id="TCN32969.1"/>
    </source>
</evidence>
<dbReference type="CDD" id="cd00093">
    <property type="entry name" value="HTH_XRE"/>
    <property type="match status" value="1"/>
</dbReference>
<proteinExistence type="predicted"/>
<comment type="caution">
    <text evidence="1">The sequence shown here is derived from an EMBL/GenBank/DDBJ whole genome shotgun (WGS) entry which is preliminary data.</text>
</comment>
<organism evidence="1 2">
    <name type="scientific">Shinella granuli</name>
    <dbReference type="NCBI Taxonomy" id="323621"/>
    <lineage>
        <taxon>Bacteria</taxon>
        <taxon>Pseudomonadati</taxon>
        <taxon>Pseudomonadota</taxon>
        <taxon>Alphaproteobacteria</taxon>
        <taxon>Hyphomicrobiales</taxon>
        <taxon>Rhizobiaceae</taxon>
        <taxon>Shinella</taxon>
    </lineage>
</organism>
<evidence type="ECO:0000313" key="2">
    <source>
        <dbReference type="Proteomes" id="UP000295351"/>
    </source>
</evidence>
<name>A0A4R2C358_SHIGR</name>
<dbReference type="RefSeq" id="WP_133036988.1">
    <property type="nucleotide sequence ID" value="NZ_BAABEI010000012.1"/>
</dbReference>
<gene>
    <name evidence="1" type="ORF">EV665_14312</name>
</gene>
<keyword evidence="2" id="KW-1185">Reference proteome</keyword>
<sequence>MTPDQFASATLELQERGIIISGHGWRSDLAGKMGWSLQTVKNFEKGGTSRVETDYAIAALLSGVPPYPHQ</sequence>
<accession>A0A4R2C358</accession>
<reference evidence="1 2" key="1">
    <citation type="submission" date="2019-03" db="EMBL/GenBank/DDBJ databases">
        <title>Genomic Encyclopedia of Type Strains, Phase IV (KMG-IV): sequencing the most valuable type-strain genomes for metagenomic binning, comparative biology and taxonomic classification.</title>
        <authorList>
            <person name="Goeker M."/>
        </authorList>
    </citation>
    <scope>NUCLEOTIDE SEQUENCE [LARGE SCALE GENOMIC DNA]</scope>
    <source>
        <strain evidence="1 2">DSM 18401</strain>
    </source>
</reference>
<dbReference type="EMBL" id="SLVX01000043">
    <property type="protein sequence ID" value="TCN32969.1"/>
    <property type="molecule type" value="Genomic_DNA"/>
</dbReference>
<protein>
    <recommendedName>
        <fullName evidence="3">Helix-turn-helix protein</fullName>
    </recommendedName>
</protein>
<evidence type="ECO:0008006" key="3">
    <source>
        <dbReference type="Google" id="ProtNLM"/>
    </source>
</evidence>